<dbReference type="AlphaFoldDB" id="A0A432LZI6"/>
<evidence type="ECO:0000259" key="1">
    <source>
        <dbReference type="Pfam" id="PF00308"/>
    </source>
</evidence>
<evidence type="ECO:0000259" key="2">
    <source>
        <dbReference type="Pfam" id="PF22688"/>
    </source>
</evidence>
<dbReference type="GO" id="GO:0006270">
    <property type="term" value="P:DNA replication initiation"/>
    <property type="evidence" value="ECO:0007669"/>
    <property type="project" value="TreeGrafter"/>
</dbReference>
<name>A0A432LZI6_9GAMM</name>
<proteinExistence type="predicted"/>
<dbReference type="PANTHER" id="PTHR30050:SF5">
    <property type="entry name" value="DNAA REGULATORY INACTIVATOR HDA"/>
    <property type="match status" value="1"/>
</dbReference>
<feature type="domain" description="Chromosomal replication initiator protein DnaA ATPAse" evidence="1">
    <location>
        <begin position="14"/>
        <end position="152"/>
    </location>
</feature>
<reference evidence="3 4" key="1">
    <citation type="submission" date="2018-12" db="EMBL/GenBank/DDBJ databases">
        <title>Dyella dinghuensis sp. nov. DHOA06 and Dyella choica sp. nov. 4M-K27, isolated from forest soil.</title>
        <authorList>
            <person name="Qiu L.-H."/>
            <person name="Gao Z.-H."/>
        </authorList>
    </citation>
    <scope>NUCLEOTIDE SEQUENCE [LARGE SCALE GENOMIC DNA]</scope>
    <source>
        <strain evidence="3 4">4M-K27</strain>
    </source>
</reference>
<gene>
    <name evidence="3" type="primary">hda</name>
    <name evidence="3" type="ORF">EKH80_22735</name>
</gene>
<protein>
    <submittedName>
        <fullName evidence="3">DnaA regulatory inactivator Hda</fullName>
    </submittedName>
</protein>
<dbReference type="Gene3D" id="1.10.8.60">
    <property type="match status" value="1"/>
</dbReference>
<dbReference type="InterPro" id="IPR013317">
    <property type="entry name" value="DnaA_dom"/>
</dbReference>
<dbReference type="GO" id="GO:0032297">
    <property type="term" value="P:negative regulation of DNA-templated DNA replication initiation"/>
    <property type="evidence" value="ECO:0007669"/>
    <property type="project" value="InterPro"/>
</dbReference>
<dbReference type="OrthoDB" id="9784878at2"/>
<accession>A0A432LZI6</accession>
<evidence type="ECO:0000313" key="4">
    <source>
        <dbReference type="Proteomes" id="UP000274358"/>
    </source>
</evidence>
<sequence length="237" mass="26100">MTEQLPLGLRWPRRQRFEHFYAGANAAALGAVQVLAGQSGAPWLYLSGATGSGKSHLLMAACQAAHEAGRTVQYLPLRNLREHYMAIRGVAGSQFIALDDLDAMAGEREAEHALFDLYNRARAEGTALIFAAQATAAQLPLMLPDLRSRLGACTQFALKPLDDGERREVLKQQAALRGIELDDVVLDWLFARYVRDLGALLDLLDRLDQASLAAQRRVTVPFLRTFLREAVQPPPTP</sequence>
<dbReference type="EMBL" id="RYYV01000036">
    <property type="protein sequence ID" value="RUL69222.1"/>
    <property type="molecule type" value="Genomic_DNA"/>
</dbReference>
<comment type="caution">
    <text evidence="3">The sequence shown here is derived from an EMBL/GenBank/DDBJ whole genome shotgun (WGS) entry which is preliminary data.</text>
</comment>
<dbReference type="Proteomes" id="UP000274358">
    <property type="component" value="Unassembled WGS sequence"/>
</dbReference>
<dbReference type="NCBIfam" id="TIGR03420">
    <property type="entry name" value="DnaA_homol_Hda"/>
    <property type="match status" value="1"/>
</dbReference>
<dbReference type="InterPro" id="IPR055199">
    <property type="entry name" value="Hda_lid"/>
</dbReference>
<feature type="domain" description="Hda lid" evidence="2">
    <location>
        <begin position="163"/>
        <end position="227"/>
    </location>
</feature>
<dbReference type="Pfam" id="PF22688">
    <property type="entry name" value="Hda_lid"/>
    <property type="match status" value="1"/>
</dbReference>
<evidence type="ECO:0000313" key="3">
    <source>
        <dbReference type="EMBL" id="RUL69222.1"/>
    </source>
</evidence>
<dbReference type="PANTHER" id="PTHR30050">
    <property type="entry name" value="CHROMOSOMAL REPLICATION INITIATOR PROTEIN DNAA"/>
    <property type="match status" value="1"/>
</dbReference>
<dbReference type="Gene3D" id="3.40.50.300">
    <property type="entry name" value="P-loop containing nucleotide triphosphate hydrolases"/>
    <property type="match status" value="1"/>
</dbReference>
<dbReference type="SUPFAM" id="SSF52540">
    <property type="entry name" value="P-loop containing nucleoside triphosphate hydrolases"/>
    <property type="match status" value="1"/>
</dbReference>
<organism evidence="3 4">
    <name type="scientific">Dyella choica</name>
    <dbReference type="NCBI Taxonomy" id="1927959"/>
    <lineage>
        <taxon>Bacteria</taxon>
        <taxon>Pseudomonadati</taxon>
        <taxon>Pseudomonadota</taxon>
        <taxon>Gammaproteobacteria</taxon>
        <taxon>Lysobacterales</taxon>
        <taxon>Rhodanobacteraceae</taxon>
        <taxon>Dyella</taxon>
    </lineage>
</organism>
<dbReference type="RefSeq" id="WP_126687090.1">
    <property type="nucleotide sequence ID" value="NZ_RYYV01000036.1"/>
</dbReference>
<keyword evidence="4" id="KW-1185">Reference proteome</keyword>
<dbReference type="InterPro" id="IPR017788">
    <property type="entry name" value="Hda"/>
</dbReference>
<dbReference type="InterPro" id="IPR027417">
    <property type="entry name" value="P-loop_NTPase"/>
</dbReference>
<dbReference type="Pfam" id="PF00308">
    <property type="entry name" value="Bac_DnaA"/>
    <property type="match status" value="1"/>
</dbReference>